<gene>
    <name evidence="2" type="ORF">J2781_002492</name>
</gene>
<evidence type="ECO:0000259" key="1">
    <source>
        <dbReference type="Pfam" id="PF01844"/>
    </source>
</evidence>
<name>A0ABU1LG45_9FLAO</name>
<dbReference type="InterPro" id="IPR003615">
    <property type="entry name" value="HNH_nuc"/>
</dbReference>
<proteinExistence type="predicted"/>
<reference evidence="2 3" key="1">
    <citation type="submission" date="2023-07" db="EMBL/GenBank/DDBJ databases">
        <title>Sorghum-associated microbial communities from plants grown in Nebraska, USA.</title>
        <authorList>
            <person name="Schachtman D."/>
        </authorList>
    </citation>
    <scope>NUCLEOTIDE SEQUENCE [LARGE SCALE GENOMIC DNA]</scope>
    <source>
        <strain evidence="2 3">DS1709</strain>
    </source>
</reference>
<evidence type="ECO:0000313" key="3">
    <source>
        <dbReference type="Proteomes" id="UP001184853"/>
    </source>
</evidence>
<dbReference type="CDD" id="cd00085">
    <property type="entry name" value="HNHc"/>
    <property type="match status" value="1"/>
</dbReference>
<dbReference type="EMBL" id="JAVDQS010000006">
    <property type="protein sequence ID" value="MDR6405560.1"/>
    <property type="molecule type" value="Genomic_DNA"/>
</dbReference>
<keyword evidence="3" id="KW-1185">Reference proteome</keyword>
<accession>A0ABU1LG45</accession>
<dbReference type="Pfam" id="PF01844">
    <property type="entry name" value="HNH"/>
    <property type="match status" value="1"/>
</dbReference>
<dbReference type="InterPro" id="IPR002711">
    <property type="entry name" value="HNH"/>
</dbReference>
<dbReference type="Gene3D" id="1.10.30.50">
    <property type="match status" value="1"/>
</dbReference>
<dbReference type="RefSeq" id="WP_181898017.1">
    <property type="nucleotide sequence ID" value="NZ_JAVDQS010000006.1"/>
</dbReference>
<evidence type="ECO:0000313" key="2">
    <source>
        <dbReference type="EMBL" id="MDR6405560.1"/>
    </source>
</evidence>
<comment type="caution">
    <text evidence="2">The sequence shown here is derived from an EMBL/GenBank/DDBJ whole genome shotgun (WGS) entry which is preliminary data.</text>
</comment>
<protein>
    <submittedName>
        <fullName evidence="2">Trigger factor</fullName>
    </submittedName>
</protein>
<dbReference type="Proteomes" id="UP001184853">
    <property type="component" value="Unassembled WGS sequence"/>
</dbReference>
<organism evidence="2 3">
    <name type="scientific">Chryseobacterium geocarposphaerae</name>
    <dbReference type="NCBI Taxonomy" id="1416776"/>
    <lineage>
        <taxon>Bacteria</taxon>
        <taxon>Pseudomonadati</taxon>
        <taxon>Bacteroidota</taxon>
        <taxon>Flavobacteriia</taxon>
        <taxon>Flavobacteriales</taxon>
        <taxon>Weeksellaceae</taxon>
        <taxon>Chryseobacterium group</taxon>
        <taxon>Chryseobacterium</taxon>
    </lineage>
</organism>
<sequence length="263" mass="30300">MGNDRLTIFENIKRNVRQRCGFGCVLCGNPVIDYDHIEEYHIVKEHKEENITLLCPQHHREKTAGRLPKSMVIEANKNPFNLRKNNIGKNNLYYYGNEATITIGTVSFYTKDCGNGSILIPLIIYEKIPIHFLLKDNELLLNVKLRDKNDDIILLIENNQLKASIGIWDFKYVGTSLLLREKTRSVFIEVEFTAPNKINFKRGKIFCKGEFFELSDKGLVYNGKNMDMQFLNGTINSPIGIVLDDEFKDFNLNGGFFLQVPKE</sequence>
<feature type="domain" description="HNH" evidence="1">
    <location>
        <begin position="24"/>
        <end position="64"/>
    </location>
</feature>